<dbReference type="Proteomes" id="UP001162480">
    <property type="component" value="Chromosome 7"/>
</dbReference>
<keyword evidence="2" id="KW-1185">Reference proteome</keyword>
<proteinExistence type="predicted"/>
<gene>
    <name evidence="1" type="ORF">OCTVUL_1B030995</name>
</gene>
<evidence type="ECO:0000313" key="2">
    <source>
        <dbReference type="Proteomes" id="UP001162480"/>
    </source>
</evidence>
<protein>
    <submittedName>
        <fullName evidence="1">Uncharacterized protein</fullName>
    </submittedName>
</protein>
<accession>A0AA36F4P1</accession>
<dbReference type="AlphaFoldDB" id="A0AA36F4P1"/>
<sequence>MFEDSEEKPECEQDTKNLYHKLVKLEYAVLTVVWEEVMEYFNKTRETLITGRMPKSVYLYDEDSTDLEARKVERALLEDVTDSFESEFSPLSRTDVAGKSFEVKGLQTEEGKQKRSFASAAGDRTRQLSTKKSDVLMYKDMIKIQDGVVKVQTAEELLLTVKKKTIMFKTYC</sequence>
<name>A0AA36F4P1_OCTVU</name>
<reference evidence="1" key="1">
    <citation type="submission" date="2023-08" db="EMBL/GenBank/DDBJ databases">
        <authorList>
            <person name="Alioto T."/>
            <person name="Alioto T."/>
            <person name="Gomez Garrido J."/>
        </authorList>
    </citation>
    <scope>NUCLEOTIDE SEQUENCE</scope>
</reference>
<evidence type="ECO:0000313" key="1">
    <source>
        <dbReference type="EMBL" id="CAI9725646.1"/>
    </source>
</evidence>
<organism evidence="1 2">
    <name type="scientific">Octopus vulgaris</name>
    <name type="common">Common octopus</name>
    <dbReference type="NCBI Taxonomy" id="6645"/>
    <lineage>
        <taxon>Eukaryota</taxon>
        <taxon>Metazoa</taxon>
        <taxon>Spiralia</taxon>
        <taxon>Lophotrochozoa</taxon>
        <taxon>Mollusca</taxon>
        <taxon>Cephalopoda</taxon>
        <taxon>Coleoidea</taxon>
        <taxon>Octopodiformes</taxon>
        <taxon>Octopoda</taxon>
        <taxon>Incirrata</taxon>
        <taxon>Octopodidae</taxon>
        <taxon>Octopus</taxon>
    </lineage>
</organism>
<dbReference type="EMBL" id="OX597820">
    <property type="protein sequence ID" value="CAI9725646.1"/>
    <property type="molecule type" value="Genomic_DNA"/>
</dbReference>